<dbReference type="RefSeq" id="WP_128215021.1">
    <property type="nucleotide sequence ID" value="NZ_CP025746.1"/>
</dbReference>
<evidence type="ECO:0000256" key="1">
    <source>
        <dbReference type="NCBIfam" id="TIGR03162"/>
    </source>
</evidence>
<gene>
    <name evidence="4" type="primary">cobC</name>
    <name evidence="4" type="ORF">C1I91_23135</name>
</gene>
<protein>
    <recommendedName>
        <fullName evidence="1">Alpha-ribazole phosphatase</fullName>
        <ecNumber evidence="1">3.1.3.73</ecNumber>
    </recommendedName>
</protein>
<evidence type="ECO:0000313" key="4">
    <source>
        <dbReference type="EMBL" id="QAA34300.1"/>
    </source>
</evidence>
<dbReference type="GO" id="GO:0009236">
    <property type="term" value="P:cobalamin biosynthetic process"/>
    <property type="evidence" value="ECO:0007669"/>
    <property type="project" value="UniProtKB-UniRule"/>
</dbReference>
<dbReference type="SUPFAM" id="SSF53254">
    <property type="entry name" value="Phosphoglycerate mutase-like"/>
    <property type="match status" value="1"/>
</dbReference>
<feature type="active site" description="Proton donor/acceptor" evidence="2">
    <location>
        <position position="81"/>
    </location>
</feature>
<proteinExistence type="predicted"/>
<dbReference type="PROSITE" id="PS00175">
    <property type="entry name" value="PG_MUTASE"/>
    <property type="match status" value="1"/>
</dbReference>
<dbReference type="EMBL" id="CP025746">
    <property type="protein sequence ID" value="QAA34300.1"/>
    <property type="molecule type" value="Genomic_DNA"/>
</dbReference>
<dbReference type="InterPro" id="IPR050275">
    <property type="entry name" value="PGM_Phosphatase"/>
</dbReference>
<evidence type="ECO:0000256" key="3">
    <source>
        <dbReference type="PIRSR" id="PIRSR613078-2"/>
    </source>
</evidence>
<feature type="binding site" evidence="3">
    <location>
        <begin position="7"/>
        <end position="14"/>
    </location>
    <ligand>
        <name>substrate</name>
    </ligand>
</feature>
<feature type="binding site" evidence="3">
    <location>
        <position position="57"/>
    </location>
    <ligand>
        <name>substrate</name>
    </ligand>
</feature>
<feature type="active site" description="Tele-phosphohistidine intermediate" evidence="2">
    <location>
        <position position="8"/>
    </location>
</feature>
<dbReference type="Gene3D" id="3.40.50.1240">
    <property type="entry name" value="Phosphoglycerate mutase-like"/>
    <property type="match status" value="1"/>
</dbReference>
<dbReference type="CDD" id="cd07067">
    <property type="entry name" value="HP_PGM_like"/>
    <property type="match status" value="1"/>
</dbReference>
<dbReference type="PANTHER" id="PTHR48100">
    <property type="entry name" value="BROAD-SPECIFICITY PHOSPHATASE YOR283W-RELATED"/>
    <property type="match status" value="1"/>
</dbReference>
<evidence type="ECO:0000313" key="5">
    <source>
        <dbReference type="Proteomes" id="UP000286268"/>
    </source>
</evidence>
<dbReference type="NCBIfam" id="TIGR03162">
    <property type="entry name" value="ribazole_cobC"/>
    <property type="match status" value="1"/>
</dbReference>
<name>A0A3R5VB35_9CLOT</name>
<dbReference type="InterPro" id="IPR001345">
    <property type="entry name" value="PG/BPGM_mutase_AS"/>
</dbReference>
<accession>A0A3R5VB35</accession>
<dbReference type="InterPro" id="IPR013078">
    <property type="entry name" value="His_Pase_superF_clade-1"/>
</dbReference>
<dbReference type="Pfam" id="PF00300">
    <property type="entry name" value="His_Phos_1"/>
    <property type="match status" value="1"/>
</dbReference>
<evidence type="ECO:0000256" key="2">
    <source>
        <dbReference type="PIRSR" id="PIRSR613078-1"/>
    </source>
</evidence>
<organism evidence="4 5">
    <name type="scientific">Clostridium manihotivorum</name>
    <dbReference type="NCBI Taxonomy" id="2320868"/>
    <lineage>
        <taxon>Bacteria</taxon>
        <taxon>Bacillati</taxon>
        <taxon>Bacillota</taxon>
        <taxon>Clostridia</taxon>
        <taxon>Eubacteriales</taxon>
        <taxon>Clostridiaceae</taxon>
        <taxon>Clostridium</taxon>
    </lineage>
</organism>
<dbReference type="KEGG" id="cmah:C1I91_23135"/>
<dbReference type="AlphaFoldDB" id="A0A3R5VB35"/>
<dbReference type="PIRSF" id="PIRSF000709">
    <property type="entry name" value="6PFK_2-Ptase"/>
    <property type="match status" value="1"/>
</dbReference>
<dbReference type="OrthoDB" id="9781415at2"/>
<sequence length="202" mass="22752">MLIYLIRHGQTEWNQAFRYQGSKDEELNDLGIEQAEAIADLLKECNIGRVFSSPLKRAIKTAAPLAKKLNINTEIINEFREINLGQWEGKTWEEIKSEYKEFLDIWSKDIAATAPPEGESYIELKERVFKALSSLLEDCNCDIALVSHGAVIKVILCTILQIPLQNRAALDIPNGSISIVDYIPSKQSFRVLAVNSSLSCIR</sequence>
<dbReference type="SMART" id="SM00855">
    <property type="entry name" value="PGAM"/>
    <property type="match status" value="1"/>
</dbReference>
<dbReference type="InterPro" id="IPR017578">
    <property type="entry name" value="Ribazole_CobC"/>
</dbReference>
<dbReference type="GO" id="GO:0043755">
    <property type="term" value="F:alpha-ribazole phosphatase activity"/>
    <property type="evidence" value="ECO:0007669"/>
    <property type="project" value="UniProtKB-UniRule"/>
</dbReference>
<keyword evidence="5" id="KW-1185">Reference proteome</keyword>
<reference evidence="4 5" key="1">
    <citation type="submission" date="2018-01" db="EMBL/GenBank/DDBJ databases">
        <title>Genome Sequencing and Assembly of Anaerobacter polyendosporus strain CT4.</title>
        <authorList>
            <person name="Tachaapaikoon C."/>
            <person name="Sutheeworapong S."/>
            <person name="Jenjaroenpun P."/>
            <person name="Wongsurawat T."/>
            <person name="Nookeaw I."/>
            <person name="Cheawchanlertfa P."/>
            <person name="Kosugi A."/>
            <person name="Cheevadhanarak S."/>
            <person name="Ratanakhanokchai K."/>
        </authorList>
    </citation>
    <scope>NUCLEOTIDE SEQUENCE [LARGE SCALE GENOMIC DNA]</scope>
    <source>
        <strain evidence="4 5">CT4</strain>
    </source>
</reference>
<dbReference type="InterPro" id="IPR029033">
    <property type="entry name" value="His_PPase_superfam"/>
</dbReference>
<dbReference type="EC" id="3.1.3.73" evidence="1"/>
<dbReference type="Proteomes" id="UP000286268">
    <property type="component" value="Chromosome"/>
</dbReference>